<feature type="region of interest" description="Disordered" evidence="1">
    <location>
        <begin position="1"/>
        <end position="43"/>
    </location>
</feature>
<name>A0ABN9RJN5_9DINO</name>
<comment type="caution">
    <text evidence="2">The sequence shown here is derived from an EMBL/GenBank/DDBJ whole genome shotgun (WGS) entry which is preliminary data.</text>
</comment>
<feature type="region of interest" description="Disordered" evidence="1">
    <location>
        <begin position="71"/>
        <end position="136"/>
    </location>
</feature>
<sequence length="136" mass="13948">RPQGPCPAACARRRPRRERSDGRSERLLHDDGRHRAAADGRPPVLAAAGAVPKLLPHGVRGRPGEVLARHAGLPARRPDGRPAWPGGLRAGGPLRGHPRLPNVVPREHVPGVPAGGPAVPPGPAHAADGDGGAVAV</sequence>
<dbReference type="EMBL" id="CAUYUJ010006918">
    <property type="protein sequence ID" value="CAK0819053.1"/>
    <property type="molecule type" value="Genomic_DNA"/>
</dbReference>
<feature type="non-terminal residue" evidence="2">
    <location>
        <position position="136"/>
    </location>
</feature>
<protein>
    <submittedName>
        <fullName evidence="2">Uncharacterized protein</fullName>
    </submittedName>
</protein>
<feature type="compositionally biased region" description="Low complexity" evidence="1">
    <location>
        <begin position="1"/>
        <end position="10"/>
    </location>
</feature>
<evidence type="ECO:0000313" key="2">
    <source>
        <dbReference type="EMBL" id="CAK0819053.1"/>
    </source>
</evidence>
<feature type="non-terminal residue" evidence="2">
    <location>
        <position position="1"/>
    </location>
</feature>
<accession>A0ABN9RJN5</accession>
<evidence type="ECO:0000313" key="3">
    <source>
        <dbReference type="Proteomes" id="UP001189429"/>
    </source>
</evidence>
<evidence type="ECO:0000256" key="1">
    <source>
        <dbReference type="SAM" id="MobiDB-lite"/>
    </source>
</evidence>
<proteinExistence type="predicted"/>
<gene>
    <name evidence="2" type="ORF">PCOR1329_LOCUS21142</name>
</gene>
<keyword evidence="3" id="KW-1185">Reference proteome</keyword>
<reference evidence="2" key="1">
    <citation type="submission" date="2023-10" db="EMBL/GenBank/DDBJ databases">
        <authorList>
            <person name="Chen Y."/>
            <person name="Shah S."/>
            <person name="Dougan E. K."/>
            <person name="Thang M."/>
            <person name="Chan C."/>
        </authorList>
    </citation>
    <scope>NUCLEOTIDE SEQUENCE [LARGE SCALE GENOMIC DNA]</scope>
</reference>
<dbReference type="Proteomes" id="UP001189429">
    <property type="component" value="Unassembled WGS sequence"/>
</dbReference>
<feature type="compositionally biased region" description="Basic and acidic residues" evidence="1">
    <location>
        <begin position="18"/>
        <end position="38"/>
    </location>
</feature>
<organism evidence="2 3">
    <name type="scientific">Prorocentrum cordatum</name>
    <dbReference type="NCBI Taxonomy" id="2364126"/>
    <lineage>
        <taxon>Eukaryota</taxon>
        <taxon>Sar</taxon>
        <taxon>Alveolata</taxon>
        <taxon>Dinophyceae</taxon>
        <taxon>Prorocentrales</taxon>
        <taxon>Prorocentraceae</taxon>
        <taxon>Prorocentrum</taxon>
    </lineage>
</organism>